<gene>
    <name evidence="2" type="ORF">E5K00_03725</name>
</gene>
<sequence length="1503" mass="156870">MDLQTLLSYLQGQATPLTLRATDTNLPPGFQAFLGTLPGRELVVAPDPSTGLRLQNNRLTISGTTSAVWPLQGLRDVAVTLASIELTIEDQGTGTVAYGGVAHGTLPFSSTVAVPVLVSAATTSPTDPPTWQVTLAQNAANLTPLQVILLGSAGGALPFDLPAGLDFLTQGLVVDKDAYSITFHPNTTYEAYTRFVLNAPAATWKPVPDIFEFDGLSIVGANKTNSFGLTLIGHLAVEGVALDAGLTIMRGSAWPVFVRPTPPAQAFPGLAALAHWIGAGDVVGSFTNHGLSTSGLDAAISSVSAVVDVTKFSLVSLNVATILTLGALQLDVVITLPGITVQGSLHNKAPLKVKDLLTSLSLPPDLVPEALTIATAEFVAALALGSYAVSFEVLNLWTIGPLTLEETGLRLTYSQGNGLTGRFDCEFGIADKARVVLLAEYDGPQNGWLFQGGLDPATPVAMGDVLTLLADKFGITQVPEPVKSLVLTELLVSYATGTGTFQFECAGTFEVHDQAVDLSVTIRISQQGQSNADATDQTGKVSGSKGYDAFFSGRLTLHDLEFDVVFDTSKKAGAGSSENTFIATYQEVKTASLNLQRMVAAVSATVAADIPADISIDLKQAKFVFFAPAATDQAPTPAKQFLLAFELGTSFSLADIPVVGSKLPASLTAAVNDLQVLYCSASFAPEAVGVVNPLLPAGIYPLAAAGTTQGLTVLAELQLGEATTQLTIGGSNASATPPAAPAPAGAPAAPAATTLAAAAPAPAPIKWIDIQKQLGPIQFQRLGVSYAEGILMFALDAAVTLGPVSFSAQGLAFGSSLSTFSPKFDLRGLGVSYSSPALTIEGAILKVPADELAPGVLMQYDGALIVQVEKWGLSALASYAQMADGMPSLFIFIDVNATLGGQPYFMVEGLMGGFGFNRTLVLPSFDQVQDFPLLALGGPSTGGSAQGQAMHTLQILEGEVAGAGGTKTQWIVPQEGQYWLAAGIKFSSFEIVQGELLLVAEFGNDLQFAVLGLAWLSLPQGAGPSETFVFVALQMEAVLKPQEGYFGVAASLTRNSFVLTKDCHITGGFAFDLWFGKSPNAGQVVMTLGGYHPAFKPPPFYPLVARLGFNWPVSGEVSLKGGAYFAITPACGMAGGSLEALYQSGIVKAWFTAQADMLVTWHPFSFVADIRIELGASVRLNLLVCHKTVTVSLGASLNLWGPPLGGKVRVHVVVVTVTVHFGSDGAPNHQDPLDWTGLKTLLPAPADVCNVAANSGLTQTLKRDSTTGKVLFNKQAPVKDATSLWVVRAGSFSFTTQSAVPASQLTYGPDHANAQGSGTIDIRPMNLTGVQSVHNLRISRDRADADALDVSRWTLTPTRSNVAATLWGAPLRDGRGNFVQTPAQPAADVIQDQLSGYFVQAPAAVAGDTFGVVSLEALAVEYILPGQGQSPLSTAPTRSADYQPVVSDTVLQDLANLATQAPQRTALYQALQAAALYSGANDPMLNLAAGVESLFADNPLEQR</sequence>
<protein>
    <recommendedName>
        <fullName evidence="1">DUF6603 domain-containing protein</fullName>
    </recommendedName>
</protein>
<keyword evidence="3" id="KW-1185">Reference proteome</keyword>
<dbReference type="Pfam" id="PF20248">
    <property type="entry name" value="DUF6603"/>
    <property type="match status" value="1"/>
</dbReference>
<organism evidence="2 3">
    <name type="scientific">Hymenobacter aquaticus</name>
    <dbReference type="NCBI Taxonomy" id="1867101"/>
    <lineage>
        <taxon>Bacteria</taxon>
        <taxon>Pseudomonadati</taxon>
        <taxon>Bacteroidota</taxon>
        <taxon>Cytophagia</taxon>
        <taxon>Cytophagales</taxon>
        <taxon>Hymenobacteraceae</taxon>
        <taxon>Hymenobacter</taxon>
    </lineage>
</organism>
<dbReference type="Proteomes" id="UP000297549">
    <property type="component" value="Unassembled WGS sequence"/>
</dbReference>
<evidence type="ECO:0000313" key="3">
    <source>
        <dbReference type="Proteomes" id="UP000297549"/>
    </source>
</evidence>
<proteinExistence type="predicted"/>
<dbReference type="OrthoDB" id="535891at2"/>
<reference evidence="2 3" key="1">
    <citation type="submission" date="2019-04" db="EMBL/GenBank/DDBJ databases">
        <authorList>
            <person name="Feng G."/>
            <person name="Zhang J."/>
            <person name="Zhu H."/>
        </authorList>
    </citation>
    <scope>NUCLEOTIDE SEQUENCE [LARGE SCALE GENOMIC DNA]</scope>
    <source>
        <strain evidence="2 3">JCM 31653</strain>
    </source>
</reference>
<dbReference type="RefSeq" id="WP_135461815.1">
    <property type="nucleotide sequence ID" value="NZ_SRLC01000001.1"/>
</dbReference>
<feature type="domain" description="DUF6603" evidence="1">
    <location>
        <begin position="770"/>
        <end position="1297"/>
    </location>
</feature>
<evidence type="ECO:0000313" key="2">
    <source>
        <dbReference type="EMBL" id="TGE24335.1"/>
    </source>
</evidence>
<dbReference type="InterPro" id="IPR046538">
    <property type="entry name" value="DUF6603"/>
</dbReference>
<dbReference type="EMBL" id="SRLC01000001">
    <property type="protein sequence ID" value="TGE24335.1"/>
    <property type="molecule type" value="Genomic_DNA"/>
</dbReference>
<comment type="caution">
    <text evidence="2">The sequence shown here is derived from an EMBL/GenBank/DDBJ whole genome shotgun (WGS) entry which is preliminary data.</text>
</comment>
<name>A0A4Z0Q3P8_9BACT</name>
<accession>A0A4Z0Q3P8</accession>
<evidence type="ECO:0000259" key="1">
    <source>
        <dbReference type="Pfam" id="PF20248"/>
    </source>
</evidence>